<dbReference type="InterPro" id="IPR015018">
    <property type="entry name" value="DUF1905"/>
</dbReference>
<dbReference type="Proteomes" id="UP001517247">
    <property type="component" value="Unassembled WGS sequence"/>
</dbReference>
<dbReference type="EMBL" id="SSHJ02000008">
    <property type="protein sequence ID" value="MFN0256854.1"/>
    <property type="molecule type" value="Genomic_DNA"/>
</dbReference>
<organism evidence="1 2">
    <name type="scientific">Pedobacter ureilyticus</name>
    <dbReference type="NCBI Taxonomy" id="1393051"/>
    <lineage>
        <taxon>Bacteria</taxon>
        <taxon>Pseudomonadati</taxon>
        <taxon>Bacteroidota</taxon>
        <taxon>Sphingobacteriia</taxon>
        <taxon>Sphingobacteriales</taxon>
        <taxon>Sphingobacteriaceae</taxon>
        <taxon>Pedobacter</taxon>
    </lineage>
</organism>
<gene>
    <name evidence="1" type="ORF">E6A44_014795</name>
</gene>
<protein>
    <submittedName>
        <fullName evidence="1">YdeI/OmpD-associated family protein</fullName>
    </submittedName>
</protein>
<proteinExistence type="predicted"/>
<accession>A0ABW9J8I3</accession>
<dbReference type="Pfam" id="PF08922">
    <property type="entry name" value="DUF1905"/>
    <property type="match status" value="1"/>
</dbReference>
<comment type="caution">
    <text evidence="1">The sequence shown here is derived from an EMBL/GenBank/DDBJ whole genome shotgun (WGS) entry which is preliminary data.</text>
</comment>
<dbReference type="Pfam" id="PF13376">
    <property type="entry name" value="OmdA"/>
    <property type="match status" value="1"/>
</dbReference>
<reference evidence="1 2" key="1">
    <citation type="submission" date="2024-12" db="EMBL/GenBank/DDBJ databases">
        <authorList>
            <person name="Hu S."/>
        </authorList>
    </citation>
    <scope>NUCLEOTIDE SEQUENCE [LARGE SCALE GENOMIC DNA]</scope>
    <source>
        <strain evidence="1 2">THG-T11</strain>
    </source>
</reference>
<keyword evidence="2" id="KW-1185">Reference proteome</keyword>
<dbReference type="SUPFAM" id="SSF141694">
    <property type="entry name" value="AF2212/PG0164-like"/>
    <property type="match status" value="1"/>
</dbReference>
<sequence length="161" mass="18492">MKHHFTAVLEIIGINPFVFIPNEILKRLFSAYGKNKGHIPVCGTINKNHYQQTLLRYKGEWRLYINTTMLKDSPKRIGEKISVEIEIDTSERTISAHPKLTKALNENQSAKVVFEQLAPSKQKEIIKYISFLKSEKSIDENIEKAIGFLLGKNRLIGRDKP</sequence>
<dbReference type="InterPro" id="IPR037079">
    <property type="entry name" value="AF2212/PG0164-like_sf"/>
</dbReference>
<name>A0ABW9J8I3_9SPHI</name>
<evidence type="ECO:0000313" key="1">
    <source>
        <dbReference type="EMBL" id="MFN0256854.1"/>
    </source>
</evidence>
<dbReference type="Gene3D" id="2.40.30.100">
    <property type="entry name" value="AF2212/PG0164-like"/>
    <property type="match status" value="1"/>
</dbReference>
<evidence type="ECO:0000313" key="2">
    <source>
        <dbReference type="Proteomes" id="UP001517247"/>
    </source>
</evidence>
<dbReference type="RefSeq" id="WP_138723956.1">
    <property type="nucleotide sequence ID" value="NZ_SSHJ02000008.1"/>
</dbReference>